<keyword evidence="8" id="KW-0460">Magnesium</keyword>
<keyword evidence="2" id="KW-0444">Lipid biosynthesis</keyword>
<keyword evidence="9" id="KW-0443">Lipid metabolism</keyword>
<keyword evidence="14" id="KW-1185">Reference proteome</keyword>
<keyword evidence="7" id="KW-0067">ATP-binding</keyword>
<reference evidence="13 14" key="1">
    <citation type="submission" date="2016-10" db="EMBL/GenBank/DDBJ databases">
        <authorList>
            <person name="de Groot N.N."/>
        </authorList>
    </citation>
    <scope>NUCLEOTIDE SEQUENCE [LARGE SCALE GENOMIC DNA]</scope>
    <source>
        <strain evidence="13 14">DSM 22900</strain>
    </source>
</reference>
<gene>
    <name evidence="13" type="ORF">SAMN05421747_11516</name>
</gene>
<evidence type="ECO:0000256" key="6">
    <source>
        <dbReference type="ARBA" id="ARBA00022777"/>
    </source>
</evidence>
<dbReference type="PANTHER" id="PTHR12358">
    <property type="entry name" value="SPHINGOSINE KINASE"/>
    <property type="match status" value="1"/>
</dbReference>
<dbReference type="GO" id="GO:0008654">
    <property type="term" value="P:phospholipid biosynthetic process"/>
    <property type="evidence" value="ECO:0007669"/>
    <property type="project" value="UniProtKB-KW"/>
</dbReference>
<evidence type="ECO:0000256" key="5">
    <source>
        <dbReference type="ARBA" id="ARBA00022741"/>
    </source>
</evidence>
<evidence type="ECO:0000256" key="2">
    <source>
        <dbReference type="ARBA" id="ARBA00022516"/>
    </source>
</evidence>
<dbReference type="SMART" id="SM00046">
    <property type="entry name" value="DAGKc"/>
    <property type="match status" value="1"/>
</dbReference>
<dbReference type="STRING" id="623281.SAMN05421747_11516"/>
<sequence length="341" mass="37095">MVFKMMGFRFVASTAESGGPILNFYQLLQHLSKFNVYADTFVVLNTDQSDMGKKRVLFVVNPISGGKKKKGFEKRALEDLDTSLYDAEFVCTQYANHAYELGAEAVADGVDVVVAVGGDGTINEIASALNGTSTALGIVPEGSGNGLALYLGIPLNERAAVRRLNRMESMVIDSGSINGLLFFNMAGIGFDASVSDRFANDNIRGAIGYLKAVMTEISTYKPQHYRLTIDGQSLEREALMISVANSPQYGNNAHVAPQASVTDGILDVCIIHKFPLYIFPMMVFHLFNKTADQSEYVEIIPGRQIRIVRESADAVHVDGEPKALGPVLDIEVNPSTLRIIC</sequence>
<dbReference type="InterPro" id="IPR001206">
    <property type="entry name" value="Diacylglycerol_kinase_cat_dom"/>
</dbReference>
<keyword evidence="4" id="KW-0479">Metal-binding</keyword>
<keyword evidence="3" id="KW-0808">Transferase</keyword>
<dbReference type="InterPro" id="IPR005218">
    <property type="entry name" value="Diacylglycerol/lipid_kinase"/>
</dbReference>
<dbReference type="NCBIfam" id="TIGR00147">
    <property type="entry name" value="YegS/Rv2252/BmrU family lipid kinase"/>
    <property type="match status" value="1"/>
</dbReference>
<dbReference type="GO" id="GO:0046872">
    <property type="term" value="F:metal ion binding"/>
    <property type="evidence" value="ECO:0007669"/>
    <property type="project" value="UniProtKB-KW"/>
</dbReference>
<dbReference type="GO" id="GO:0005524">
    <property type="term" value="F:ATP binding"/>
    <property type="evidence" value="ECO:0007669"/>
    <property type="project" value="UniProtKB-KW"/>
</dbReference>
<dbReference type="GO" id="GO:0016301">
    <property type="term" value="F:kinase activity"/>
    <property type="evidence" value="ECO:0007669"/>
    <property type="project" value="UniProtKB-KW"/>
</dbReference>
<evidence type="ECO:0000256" key="4">
    <source>
        <dbReference type="ARBA" id="ARBA00022723"/>
    </source>
</evidence>
<keyword evidence="11" id="KW-1208">Phospholipid metabolism</keyword>
<dbReference type="EMBL" id="FOLL01000015">
    <property type="protein sequence ID" value="SFC57247.1"/>
    <property type="molecule type" value="Genomic_DNA"/>
</dbReference>
<protein>
    <submittedName>
        <fullName evidence="13">Lipid kinase, YegS/Rv2252/BmrU family</fullName>
    </submittedName>
</protein>
<dbReference type="InterPro" id="IPR017438">
    <property type="entry name" value="ATP-NAD_kinase_N"/>
</dbReference>
<proteinExistence type="predicted"/>
<dbReference type="Gene3D" id="3.40.50.10330">
    <property type="entry name" value="Probable inorganic polyphosphate/atp-NAD kinase, domain 1"/>
    <property type="match status" value="1"/>
</dbReference>
<evidence type="ECO:0000259" key="12">
    <source>
        <dbReference type="PROSITE" id="PS50146"/>
    </source>
</evidence>
<dbReference type="PROSITE" id="PS50146">
    <property type="entry name" value="DAGK"/>
    <property type="match status" value="1"/>
</dbReference>
<dbReference type="Pfam" id="PF00781">
    <property type="entry name" value="DAGK_cat"/>
    <property type="match status" value="1"/>
</dbReference>
<evidence type="ECO:0000256" key="1">
    <source>
        <dbReference type="ARBA" id="ARBA00001946"/>
    </source>
</evidence>
<accession>A0A1I1K8I3</accession>
<evidence type="ECO:0000256" key="7">
    <source>
        <dbReference type="ARBA" id="ARBA00022840"/>
    </source>
</evidence>
<comment type="cofactor">
    <cofactor evidence="1">
        <name>Mg(2+)</name>
        <dbReference type="ChEBI" id="CHEBI:18420"/>
    </cofactor>
</comment>
<dbReference type="SUPFAM" id="SSF111331">
    <property type="entry name" value="NAD kinase/diacylglycerol kinase-like"/>
    <property type="match status" value="1"/>
</dbReference>
<feature type="domain" description="DAGKc" evidence="12">
    <location>
        <begin position="51"/>
        <end position="181"/>
    </location>
</feature>
<dbReference type="PANTHER" id="PTHR12358:SF106">
    <property type="entry name" value="LIPID KINASE YEGS"/>
    <property type="match status" value="1"/>
</dbReference>
<evidence type="ECO:0000313" key="14">
    <source>
        <dbReference type="Proteomes" id="UP000199577"/>
    </source>
</evidence>
<evidence type="ECO:0000256" key="8">
    <source>
        <dbReference type="ARBA" id="ARBA00022842"/>
    </source>
</evidence>
<organism evidence="13 14">
    <name type="scientific">Parapedobacter composti</name>
    <dbReference type="NCBI Taxonomy" id="623281"/>
    <lineage>
        <taxon>Bacteria</taxon>
        <taxon>Pseudomonadati</taxon>
        <taxon>Bacteroidota</taxon>
        <taxon>Sphingobacteriia</taxon>
        <taxon>Sphingobacteriales</taxon>
        <taxon>Sphingobacteriaceae</taxon>
        <taxon>Parapedobacter</taxon>
    </lineage>
</organism>
<keyword evidence="5" id="KW-0547">Nucleotide-binding</keyword>
<dbReference type="InterPro" id="IPR016064">
    <property type="entry name" value="NAD/diacylglycerol_kinase_sf"/>
</dbReference>
<dbReference type="Gene3D" id="2.60.200.40">
    <property type="match status" value="1"/>
</dbReference>
<dbReference type="GO" id="GO:0005886">
    <property type="term" value="C:plasma membrane"/>
    <property type="evidence" value="ECO:0007669"/>
    <property type="project" value="TreeGrafter"/>
</dbReference>
<name>A0A1I1K8I3_9SPHI</name>
<dbReference type="AlphaFoldDB" id="A0A1I1K8I3"/>
<dbReference type="InterPro" id="IPR045540">
    <property type="entry name" value="YegS/DAGK_C"/>
</dbReference>
<evidence type="ECO:0000256" key="9">
    <source>
        <dbReference type="ARBA" id="ARBA00023098"/>
    </source>
</evidence>
<dbReference type="Pfam" id="PF19279">
    <property type="entry name" value="YegS_C"/>
    <property type="match status" value="1"/>
</dbReference>
<keyword evidence="10" id="KW-0594">Phospholipid biosynthesis</keyword>
<evidence type="ECO:0000256" key="11">
    <source>
        <dbReference type="ARBA" id="ARBA00023264"/>
    </source>
</evidence>
<evidence type="ECO:0000313" key="13">
    <source>
        <dbReference type="EMBL" id="SFC57247.1"/>
    </source>
</evidence>
<evidence type="ECO:0000256" key="10">
    <source>
        <dbReference type="ARBA" id="ARBA00023209"/>
    </source>
</evidence>
<dbReference type="Proteomes" id="UP000199577">
    <property type="component" value="Unassembled WGS sequence"/>
</dbReference>
<dbReference type="InterPro" id="IPR050187">
    <property type="entry name" value="Lipid_Phosphate_FormReg"/>
</dbReference>
<keyword evidence="6 13" id="KW-0418">Kinase</keyword>
<evidence type="ECO:0000256" key="3">
    <source>
        <dbReference type="ARBA" id="ARBA00022679"/>
    </source>
</evidence>